<dbReference type="EMBL" id="NVUK01000029">
    <property type="protein sequence ID" value="PCI76399.1"/>
    <property type="molecule type" value="Genomic_DNA"/>
</dbReference>
<dbReference type="PANTHER" id="PTHR46382">
    <property type="entry name" value="PHOSPHATIDATE CYTIDYLYLTRANSFERASE"/>
    <property type="match status" value="1"/>
</dbReference>
<comment type="similarity">
    <text evidence="5">Belongs to the CDS family.</text>
</comment>
<evidence type="ECO:0000256" key="9">
    <source>
        <dbReference type="ARBA" id="ARBA00022516"/>
    </source>
</evidence>
<dbReference type="GO" id="GO:0005886">
    <property type="term" value="C:plasma membrane"/>
    <property type="evidence" value="ECO:0007669"/>
    <property type="project" value="UniProtKB-SubCell"/>
</dbReference>
<feature type="transmembrane region" description="Helical" evidence="24">
    <location>
        <begin position="32"/>
        <end position="52"/>
    </location>
</feature>
<protein>
    <recommendedName>
        <fullName evidence="7">Phosphatidate cytidylyltransferase</fullName>
        <ecNumber evidence="6">2.7.7.41</ecNumber>
    </recommendedName>
    <alternativeName>
        <fullName evidence="20">CDP-DAG synthase</fullName>
    </alternativeName>
    <alternativeName>
        <fullName evidence="22">CDP-DG synthase</fullName>
    </alternativeName>
    <alternativeName>
        <fullName evidence="18">CDP-diacylglycerol synthase</fullName>
    </alternativeName>
    <alternativeName>
        <fullName evidence="21">CDP-diglyceride pyrophosphorylase</fullName>
    </alternativeName>
    <alternativeName>
        <fullName evidence="23">CDP-diglyceride synthase</fullName>
    </alternativeName>
    <alternativeName>
        <fullName evidence="19">CTP:phosphatidate cytidylyltransferase</fullName>
    </alternativeName>
</protein>
<evidence type="ECO:0000256" key="17">
    <source>
        <dbReference type="ARBA" id="ARBA00023264"/>
    </source>
</evidence>
<comment type="pathway">
    <text evidence="3">Phospholipid metabolism; CDP-diacylglycerol biosynthesis; CDP-diacylglycerol from sn-glycerol 3-phosphate: step 3/3.</text>
</comment>
<comment type="subcellular location">
    <subcellularLocation>
        <location evidence="2">Cell membrane</location>
        <topology evidence="2">Multi-pass membrane protein</topology>
    </subcellularLocation>
</comment>
<feature type="transmembrane region" description="Helical" evidence="24">
    <location>
        <begin position="264"/>
        <end position="284"/>
    </location>
</feature>
<evidence type="ECO:0000313" key="26">
    <source>
        <dbReference type="Proteomes" id="UP000218775"/>
    </source>
</evidence>
<evidence type="ECO:0000256" key="19">
    <source>
        <dbReference type="ARBA" id="ARBA00031825"/>
    </source>
</evidence>
<evidence type="ECO:0000256" key="4">
    <source>
        <dbReference type="ARBA" id="ARBA00005189"/>
    </source>
</evidence>
<evidence type="ECO:0000256" key="6">
    <source>
        <dbReference type="ARBA" id="ARBA00012487"/>
    </source>
</evidence>
<organism evidence="25 26">
    <name type="scientific">Aerophobetes bacterium</name>
    <dbReference type="NCBI Taxonomy" id="2030807"/>
    <lineage>
        <taxon>Bacteria</taxon>
        <taxon>Candidatus Aerophobota</taxon>
    </lineage>
</organism>
<evidence type="ECO:0000256" key="23">
    <source>
        <dbReference type="ARBA" id="ARBA00033406"/>
    </source>
</evidence>
<evidence type="ECO:0000256" key="11">
    <source>
        <dbReference type="ARBA" id="ARBA00022692"/>
    </source>
</evidence>
<evidence type="ECO:0000313" key="25">
    <source>
        <dbReference type="EMBL" id="PCI76399.1"/>
    </source>
</evidence>
<evidence type="ECO:0000256" key="20">
    <source>
        <dbReference type="ARBA" id="ARBA00032253"/>
    </source>
</evidence>
<feature type="transmembrane region" description="Helical" evidence="24">
    <location>
        <begin position="7"/>
        <end position="26"/>
    </location>
</feature>
<evidence type="ECO:0000256" key="10">
    <source>
        <dbReference type="ARBA" id="ARBA00022679"/>
    </source>
</evidence>
<keyword evidence="16" id="KW-0594">Phospholipid biosynthesis</keyword>
<evidence type="ECO:0000256" key="14">
    <source>
        <dbReference type="ARBA" id="ARBA00023098"/>
    </source>
</evidence>
<feature type="transmembrane region" description="Helical" evidence="24">
    <location>
        <begin position="152"/>
        <end position="174"/>
    </location>
</feature>
<dbReference type="EC" id="2.7.7.41" evidence="6"/>
<evidence type="ECO:0000256" key="18">
    <source>
        <dbReference type="ARBA" id="ARBA00029893"/>
    </source>
</evidence>
<evidence type="ECO:0000256" key="16">
    <source>
        <dbReference type="ARBA" id="ARBA00023209"/>
    </source>
</evidence>
<dbReference type="AlphaFoldDB" id="A0A2A4X2S5"/>
<keyword evidence="11 24" id="KW-0812">Transmembrane</keyword>
<sequence>MLQFQDLTKRLVVASLLIAVIVVVLLFAYNPIVSWCVALAVCVFAATALWEFIQLTPLKHDKIFSSLVLVIGAVSILLFFLISRKMIPMRLAGALFLLGAYVIFLAQFKSLENGSTRIAFAFFALIYVVLPVALMLKILFAENLSVVWGIDGRLFLLFLLAVTKMTDVGAYFAGRSIGKKLLAPRLSPKKTWEGAIVGWVCAVITSLLLAFLFKLFFRAHFTYLSALILGAILGVFSQLGDLAESLFKREAQVKDSNKLPGIGGVLDMVDSLLFTAPVLSVYLFL</sequence>
<keyword evidence="9" id="KW-0444">Lipid biosynthesis</keyword>
<evidence type="ECO:0000256" key="22">
    <source>
        <dbReference type="ARBA" id="ARBA00032743"/>
    </source>
</evidence>
<evidence type="ECO:0000256" key="12">
    <source>
        <dbReference type="ARBA" id="ARBA00022695"/>
    </source>
</evidence>
<comment type="pathway">
    <text evidence="4">Lipid metabolism.</text>
</comment>
<dbReference type="GO" id="GO:0016024">
    <property type="term" value="P:CDP-diacylglycerol biosynthetic process"/>
    <property type="evidence" value="ECO:0007669"/>
    <property type="project" value="TreeGrafter"/>
</dbReference>
<evidence type="ECO:0000256" key="15">
    <source>
        <dbReference type="ARBA" id="ARBA00023136"/>
    </source>
</evidence>
<comment type="caution">
    <text evidence="25">The sequence shown here is derived from an EMBL/GenBank/DDBJ whole genome shotgun (WGS) entry which is preliminary data.</text>
</comment>
<reference evidence="26" key="1">
    <citation type="submission" date="2017-08" db="EMBL/GenBank/DDBJ databases">
        <title>A dynamic microbial community with high functional redundancy inhabits the cold, oxic subseafloor aquifer.</title>
        <authorList>
            <person name="Tully B.J."/>
            <person name="Wheat C.G."/>
            <person name="Glazer B.T."/>
            <person name="Huber J.A."/>
        </authorList>
    </citation>
    <scope>NUCLEOTIDE SEQUENCE [LARGE SCALE GENOMIC DNA]</scope>
</reference>
<feature type="transmembrane region" description="Helical" evidence="24">
    <location>
        <begin position="223"/>
        <end position="243"/>
    </location>
</feature>
<evidence type="ECO:0000256" key="8">
    <source>
        <dbReference type="ARBA" id="ARBA00022475"/>
    </source>
</evidence>
<keyword evidence="15 24" id="KW-0472">Membrane</keyword>
<keyword evidence="17" id="KW-1208">Phospholipid metabolism</keyword>
<evidence type="ECO:0000256" key="5">
    <source>
        <dbReference type="ARBA" id="ARBA00010185"/>
    </source>
</evidence>
<keyword evidence="8" id="KW-1003">Cell membrane</keyword>
<comment type="catalytic activity">
    <reaction evidence="1">
        <text>a 1,2-diacyl-sn-glycero-3-phosphate + CTP + H(+) = a CDP-1,2-diacyl-sn-glycerol + diphosphate</text>
        <dbReference type="Rhea" id="RHEA:16229"/>
        <dbReference type="ChEBI" id="CHEBI:15378"/>
        <dbReference type="ChEBI" id="CHEBI:33019"/>
        <dbReference type="ChEBI" id="CHEBI:37563"/>
        <dbReference type="ChEBI" id="CHEBI:58332"/>
        <dbReference type="ChEBI" id="CHEBI:58608"/>
        <dbReference type="EC" id="2.7.7.41"/>
    </reaction>
</comment>
<dbReference type="PANTHER" id="PTHR46382:SF1">
    <property type="entry name" value="PHOSPHATIDATE CYTIDYLYLTRANSFERASE"/>
    <property type="match status" value="1"/>
</dbReference>
<keyword evidence="13 24" id="KW-1133">Transmembrane helix</keyword>
<keyword evidence="12" id="KW-0548">Nucleotidyltransferase</keyword>
<evidence type="ECO:0000256" key="2">
    <source>
        <dbReference type="ARBA" id="ARBA00004651"/>
    </source>
</evidence>
<gene>
    <name evidence="25" type="ORF">COB21_04455</name>
</gene>
<dbReference type="Proteomes" id="UP000218775">
    <property type="component" value="Unassembled WGS sequence"/>
</dbReference>
<evidence type="ECO:0000256" key="7">
    <source>
        <dbReference type="ARBA" id="ARBA00019373"/>
    </source>
</evidence>
<feature type="transmembrane region" description="Helical" evidence="24">
    <location>
        <begin position="64"/>
        <end position="82"/>
    </location>
</feature>
<dbReference type="Pfam" id="PF01148">
    <property type="entry name" value="CTP_transf_1"/>
    <property type="match status" value="1"/>
</dbReference>
<dbReference type="GO" id="GO:0004605">
    <property type="term" value="F:phosphatidate cytidylyltransferase activity"/>
    <property type="evidence" value="ECO:0007669"/>
    <property type="project" value="UniProtKB-EC"/>
</dbReference>
<keyword evidence="10" id="KW-0808">Transferase</keyword>
<feature type="transmembrane region" description="Helical" evidence="24">
    <location>
        <begin position="118"/>
        <end position="140"/>
    </location>
</feature>
<feature type="transmembrane region" description="Helical" evidence="24">
    <location>
        <begin position="195"/>
        <end position="217"/>
    </location>
</feature>
<evidence type="ECO:0000256" key="24">
    <source>
        <dbReference type="SAM" id="Phobius"/>
    </source>
</evidence>
<accession>A0A2A4X2S5</accession>
<proteinExistence type="inferred from homology"/>
<evidence type="ECO:0000256" key="13">
    <source>
        <dbReference type="ARBA" id="ARBA00022989"/>
    </source>
</evidence>
<evidence type="ECO:0000256" key="3">
    <source>
        <dbReference type="ARBA" id="ARBA00005119"/>
    </source>
</evidence>
<evidence type="ECO:0000256" key="21">
    <source>
        <dbReference type="ARBA" id="ARBA00032396"/>
    </source>
</evidence>
<feature type="transmembrane region" description="Helical" evidence="24">
    <location>
        <begin position="88"/>
        <end position="106"/>
    </location>
</feature>
<evidence type="ECO:0000256" key="1">
    <source>
        <dbReference type="ARBA" id="ARBA00001698"/>
    </source>
</evidence>
<keyword evidence="14" id="KW-0443">Lipid metabolism</keyword>
<name>A0A2A4X2S5_UNCAE</name>